<name>A0A7Y9XKW6_9GAMM</name>
<gene>
    <name evidence="1" type="ORF">FHR27_000462</name>
</gene>
<dbReference type="EMBL" id="JACBYV010000001">
    <property type="protein sequence ID" value="NYH71852.1"/>
    <property type="molecule type" value="Genomic_DNA"/>
</dbReference>
<organism evidence="1 2">
    <name type="scientific">Phytopseudomonas flavescens</name>
    <dbReference type="NCBI Taxonomy" id="29435"/>
    <lineage>
        <taxon>Bacteria</taxon>
        <taxon>Pseudomonadati</taxon>
        <taxon>Pseudomonadota</taxon>
        <taxon>Gammaproteobacteria</taxon>
        <taxon>Pseudomonadales</taxon>
        <taxon>Pseudomonadaceae</taxon>
        <taxon>Phytopseudomonas</taxon>
    </lineage>
</organism>
<dbReference type="AlphaFoldDB" id="A0A7Y9XKW6"/>
<keyword evidence="2" id="KW-1185">Reference proteome</keyword>
<accession>A0A7Y9XKW6</accession>
<dbReference type="Proteomes" id="UP000578688">
    <property type="component" value="Unassembled WGS sequence"/>
</dbReference>
<sequence>MALLAPAVVGCQSVKPDVNTLQQRAQTAIGEPVSQVSNIRSRGQSTYFNDHTTASIVTPQLSLCPRLA</sequence>
<evidence type="ECO:0000313" key="2">
    <source>
        <dbReference type="Proteomes" id="UP000578688"/>
    </source>
</evidence>
<evidence type="ECO:0000313" key="1">
    <source>
        <dbReference type="EMBL" id="NYH71852.1"/>
    </source>
</evidence>
<proteinExistence type="predicted"/>
<reference evidence="1 2" key="1">
    <citation type="submission" date="2020-07" db="EMBL/GenBank/DDBJ databases">
        <title>Genomic analyses of the natural microbiome of Caenorhabditis elegans.</title>
        <authorList>
            <person name="Samuel B."/>
        </authorList>
    </citation>
    <scope>NUCLEOTIDE SEQUENCE [LARGE SCALE GENOMIC DNA]</scope>
    <source>
        <strain evidence="1 2">BIGb0408</strain>
    </source>
</reference>
<comment type="caution">
    <text evidence="1">The sequence shown here is derived from an EMBL/GenBank/DDBJ whole genome shotgun (WGS) entry which is preliminary data.</text>
</comment>
<protein>
    <submittedName>
        <fullName evidence="1">Uncharacterized protein</fullName>
    </submittedName>
</protein>